<dbReference type="CDD" id="cd00077">
    <property type="entry name" value="HDc"/>
    <property type="match status" value="1"/>
</dbReference>
<dbReference type="Pfam" id="PF01966">
    <property type="entry name" value="HD"/>
    <property type="match status" value="1"/>
</dbReference>
<keyword evidence="5" id="KW-0548">Nucleotidyltransferase</keyword>
<protein>
    <submittedName>
        <fullName evidence="13">HD domain-containing protein</fullName>
    </submittedName>
</protein>
<proteinExistence type="inferred from homology"/>
<dbReference type="GO" id="GO:0001680">
    <property type="term" value="P:tRNA 3'-terminal CCA addition"/>
    <property type="evidence" value="ECO:0007669"/>
    <property type="project" value="InterPro"/>
</dbReference>
<dbReference type="AlphaFoldDB" id="T0D114"/>
<dbReference type="STRING" id="1356854.N007_09165"/>
<evidence type="ECO:0000256" key="2">
    <source>
        <dbReference type="ARBA" id="ARBA00022596"/>
    </source>
</evidence>
<dbReference type="OrthoDB" id="9805698at2"/>
<evidence type="ECO:0000256" key="1">
    <source>
        <dbReference type="ARBA" id="ARBA00001946"/>
    </source>
</evidence>
<keyword evidence="14" id="KW-1185">Reference proteome</keyword>
<keyword evidence="9" id="KW-0067">ATP-binding</keyword>
<name>T0D114_ALIAG</name>
<dbReference type="InterPro" id="IPR006674">
    <property type="entry name" value="HD_domain"/>
</dbReference>
<evidence type="ECO:0000256" key="4">
    <source>
        <dbReference type="ARBA" id="ARBA00022694"/>
    </source>
</evidence>
<dbReference type="Gene3D" id="3.30.460.10">
    <property type="entry name" value="Beta Polymerase, domain 2"/>
    <property type="match status" value="1"/>
</dbReference>
<dbReference type="PIRSF" id="PIRSF000813">
    <property type="entry name" value="CCA_bact"/>
    <property type="match status" value="1"/>
</dbReference>
<dbReference type="SUPFAM" id="SSF81301">
    <property type="entry name" value="Nucleotidyltransferase"/>
    <property type="match status" value="1"/>
</dbReference>
<dbReference type="PROSITE" id="PS51831">
    <property type="entry name" value="HD"/>
    <property type="match status" value="1"/>
</dbReference>
<dbReference type="SUPFAM" id="SSF81891">
    <property type="entry name" value="Poly A polymerase C-terminal region-like"/>
    <property type="match status" value="1"/>
</dbReference>
<dbReference type="InterPro" id="IPR002646">
    <property type="entry name" value="PolA_pol_head_dom"/>
</dbReference>
<reference evidence="14" key="1">
    <citation type="journal article" date="2022" name="G3 (Bethesda)">
        <title>Unveiling the complete genome sequence of Alicyclobacillus acidoterrestris DSM 3922T, a taint-producing strain.</title>
        <authorList>
            <person name="Leonardo I.C."/>
            <person name="Barreto Crespo M.T."/>
            <person name="Gaspar F.B."/>
        </authorList>
    </citation>
    <scope>NUCLEOTIDE SEQUENCE [LARGE SCALE GENOMIC DNA]</scope>
    <source>
        <strain evidence="14">DSM 3922</strain>
    </source>
</reference>
<comment type="similarity">
    <text evidence="12">Belongs to the tRNA nucleotidyltransferase/poly(A) polymerase family.</text>
</comment>
<dbReference type="GO" id="GO:0004810">
    <property type="term" value="F:CCA tRNA nucleotidyltransferase activity"/>
    <property type="evidence" value="ECO:0007669"/>
    <property type="project" value="InterPro"/>
</dbReference>
<dbReference type="EMBL" id="CP080467">
    <property type="protein sequence ID" value="UNO50126.1"/>
    <property type="molecule type" value="Genomic_DNA"/>
</dbReference>
<evidence type="ECO:0000256" key="9">
    <source>
        <dbReference type="ARBA" id="ARBA00022840"/>
    </source>
</evidence>
<evidence type="ECO:0000256" key="8">
    <source>
        <dbReference type="ARBA" id="ARBA00022800"/>
    </source>
</evidence>
<dbReference type="GO" id="GO:0003723">
    <property type="term" value="F:RNA binding"/>
    <property type="evidence" value="ECO:0007669"/>
    <property type="project" value="UniProtKB-KW"/>
</dbReference>
<keyword evidence="10" id="KW-0460">Magnesium</keyword>
<accession>T0D114</accession>
<accession>A0A9E6ZN74</accession>
<dbReference type="Gene3D" id="1.10.3090.10">
    <property type="entry name" value="cca-adding enzyme, domain 2"/>
    <property type="match status" value="1"/>
</dbReference>
<dbReference type="Pfam" id="PF12627">
    <property type="entry name" value="PolyA_pol_RNAbd"/>
    <property type="match status" value="1"/>
</dbReference>
<keyword evidence="8" id="KW-0692">RNA repair</keyword>
<keyword evidence="11 12" id="KW-0694">RNA-binding</keyword>
<dbReference type="PANTHER" id="PTHR47545:SF1">
    <property type="entry name" value="MULTIFUNCTIONAL CCA PROTEIN"/>
    <property type="match status" value="1"/>
</dbReference>
<dbReference type="Pfam" id="PF01743">
    <property type="entry name" value="PolyA_pol"/>
    <property type="match status" value="1"/>
</dbReference>
<dbReference type="GO" id="GO:0005524">
    <property type="term" value="F:ATP binding"/>
    <property type="evidence" value="ECO:0007669"/>
    <property type="project" value="UniProtKB-KW"/>
</dbReference>
<evidence type="ECO:0000256" key="6">
    <source>
        <dbReference type="ARBA" id="ARBA00022723"/>
    </source>
</evidence>
<dbReference type="eggNOG" id="COG0617">
    <property type="taxonomic scope" value="Bacteria"/>
</dbReference>
<dbReference type="CDD" id="cd05398">
    <property type="entry name" value="NT_ClassII-CCAase"/>
    <property type="match status" value="1"/>
</dbReference>
<dbReference type="InterPro" id="IPR003607">
    <property type="entry name" value="HD/PDEase_dom"/>
</dbReference>
<comment type="cofactor">
    <cofactor evidence="1">
        <name>Mg(2+)</name>
        <dbReference type="ChEBI" id="CHEBI:18420"/>
    </cofactor>
</comment>
<evidence type="ECO:0000313" key="14">
    <source>
        <dbReference type="Proteomes" id="UP000829401"/>
    </source>
</evidence>
<keyword evidence="3 12" id="KW-0808">Transferase</keyword>
<evidence type="ECO:0000256" key="5">
    <source>
        <dbReference type="ARBA" id="ARBA00022695"/>
    </source>
</evidence>
<organism evidence="13 14">
    <name type="scientific">Alicyclobacillus acidoterrestris (strain ATCC 49025 / DSM 3922 / CIP 106132 / NCIMB 13137 / GD3B)</name>
    <dbReference type="NCBI Taxonomy" id="1356854"/>
    <lineage>
        <taxon>Bacteria</taxon>
        <taxon>Bacillati</taxon>
        <taxon>Bacillota</taxon>
        <taxon>Bacilli</taxon>
        <taxon>Bacillales</taxon>
        <taxon>Alicyclobacillaceae</taxon>
        <taxon>Alicyclobacillus</taxon>
    </lineage>
</organism>
<sequence>MNEIYAIARKIADAGGRLYLVGGAVRDAYMGRAATDSDYCVTGLRAETFQELFPDAFVAGAAFAVFRMTVGDAVTEFALARMERKVGQGHKGFEVVSTPEVTIEQDLYRRDLTVNAMAVDVLTEEMFDPYGGRQDIDQGVIRAVSAAFSEDPLRVYRAARFAAQLNFTIADDTLLMMRKLREELTSLSPERVFVELKRALASDKPSLFFRWLQRAGVLDVHFKEVAALEGVEQPLKWHPEGDAFEHTMQVLDAAAALTTREEVRFAALVHDVGKARTPRHKWPAHHGHEVAGVPLVKHLCARLRLPTHWTQAALFATEQHMKIHVLDKMKCTKVVDLLTDAHRTPLGVDGFSIIGMADDRGRNNPNAHSPNAESMPDYWRVIQSVSGKSLNTGATGKEFGEALREARATALHQARKGGLP</sequence>
<evidence type="ECO:0000256" key="7">
    <source>
        <dbReference type="ARBA" id="ARBA00022741"/>
    </source>
</evidence>
<keyword evidence="7" id="KW-0547">Nucleotide-binding</keyword>
<keyword evidence="4" id="KW-0819">tRNA processing</keyword>
<keyword evidence="2" id="KW-0533">Nickel</keyword>
<dbReference type="RefSeq" id="WP_021296893.1">
    <property type="nucleotide sequence ID" value="NZ_AURB01000139.1"/>
</dbReference>
<gene>
    <name evidence="13" type="ORF">K1I37_06465</name>
</gene>
<dbReference type="InterPro" id="IPR043519">
    <property type="entry name" value="NT_sf"/>
</dbReference>
<dbReference type="Proteomes" id="UP000829401">
    <property type="component" value="Chromosome"/>
</dbReference>
<dbReference type="InterPro" id="IPR032828">
    <property type="entry name" value="PolyA_RNA-bd"/>
</dbReference>
<dbReference type="PANTHER" id="PTHR47545">
    <property type="entry name" value="MULTIFUNCTIONAL CCA PROTEIN"/>
    <property type="match status" value="1"/>
</dbReference>
<evidence type="ECO:0000256" key="11">
    <source>
        <dbReference type="ARBA" id="ARBA00022884"/>
    </source>
</evidence>
<evidence type="ECO:0000313" key="13">
    <source>
        <dbReference type="EMBL" id="UNO50126.1"/>
    </source>
</evidence>
<dbReference type="KEGG" id="aaco:K1I37_06465"/>
<evidence type="ECO:0000256" key="3">
    <source>
        <dbReference type="ARBA" id="ARBA00022679"/>
    </source>
</evidence>
<dbReference type="InterPro" id="IPR050124">
    <property type="entry name" value="tRNA_CCA-adding_enzyme"/>
</dbReference>
<dbReference type="InterPro" id="IPR012006">
    <property type="entry name" value="CCA_bact"/>
</dbReference>
<dbReference type="GO" id="GO:0042245">
    <property type="term" value="P:RNA repair"/>
    <property type="evidence" value="ECO:0007669"/>
    <property type="project" value="UniProtKB-KW"/>
</dbReference>
<evidence type="ECO:0000256" key="12">
    <source>
        <dbReference type="RuleBase" id="RU003953"/>
    </source>
</evidence>
<dbReference type="GO" id="GO:0046872">
    <property type="term" value="F:metal ion binding"/>
    <property type="evidence" value="ECO:0007669"/>
    <property type="project" value="UniProtKB-KW"/>
</dbReference>
<keyword evidence="6" id="KW-0479">Metal-binding</keyword>
<evidence type="ECO:0000256" key="10">
    <source>
        <dbReference type="ARBA" id="ARBA00022842"/>
    </source>
</evidence>